<dbReference type="Proteomes" id="UP001575181">
    <property type="component" value="Unassembled WGS sequence"/>
</dbReference>
<dbReference type="PANTHER" id="PTHR30203">
    <property type="entry name" value="OUTER MEMBRANE CATION EFFLUX PROTEIN"/>
    <property type="match status" value="1"/>
</dbReference>
<protein>
    <submittedName>
        <fullName evidence="4">TolC family protein</fullName>
    </submittedName>
</protein>
<dbReference type="Pfam" id="PF02321">
    <property type="entry name" value="OEP"/>
    <property type="match status" value="2"/>
</dbReference>
<keyword evidence="3" id="KW-0732">Signal</keyword>
<gene>
    <name evidence="4" type="ORF">ACERLL_05470</name>
</gene>
<reference evidence="4 5" key="1">
    <citation type="submission" date="2024-08" db="EMBL/GenBank/DDBJ databases">
        <title>Whole-genome sequencing of halo(alkali)philic microorganisms from hypersaline lakes.</title>
        <authorList>
            <person name="Sorokin D.Y."/>
            <person name="Merkel A.Y."/>
            <person name="Messina E."/>
            <person name="Yakimov M."/>
        </authorList>
    </citation>
    <scope>NUCLEOTIDE SEQUENCE [LARGE SCALE GENOMIC DNA]</scope>
    <source>
        <strain evidence="4 5">Cl-TMA</strain>
    </source>
</reference>
<organism evidence="4 5">
    <name type="scientific">Thiohalorhabdus methylotrophus</name>
    <dbReference type="NCBI Taxonomy" id="3242694"/>
    <lineage>
        <taxon>Bacteria</taxon>
        <taxon>Pseudomonadati</taxon>
        <taxon>Pseudomonadota</taxon>
        <taxon>Gammaproteobacteria</taxon>
        <taxon>Thiohalorhabdales</taxon>
        <taxon>Thiohalorhabdaceae</taxon>
        <taxon>Thiohalorhabdus</taxon>
    </lineage>
</organism>
<comment type="caution">
    <text evidence="4">The sequence shown here is derived from an EMBL/GenBank/DDBJ whole genome shotgun (WGS) entry which is preliminary data.</text>
</comment>
<dbReference type="InterPro" id="IPR010131">
    <property type="entry name" value="MdtP/NodT-like"/>
</dbReference>
<evidence type="ECO:0000256" key="3">
    <source>
        <dbReference type="SAM" id="SignalP"/>
    </source>
</evidence>
<sequence length="438" mass="47350">MPRFRIVAAGALAIAAGAAPRAMAAPDDGLPAPLRMEQALQRALDRNLTIRQARQQVGILRGRREHAARIVPTNPELALSAGRRSRGSEATTDIGVRISQTLFTGGKRGLHIAVAEARTGSARARLEYLQTATVARTRRAFLDLLVAKEAVTTAEEVLESARAFHEYARQRLEAGEATRLAVNTARIGSGRARAALAAARTEVSRTRVRLLQLLAADPARELRVAGNLTTRPLDLPDREKLLRRALERRSDLAAAGRQVAAARKALKLSERQLIPNLTVYGFYKREEGADVAGGGLSAPIPVLHRYGGEQRAARARLQQARLEEDTLRLTVRREVTRALAAYEGARQRVKALKGTVLESAAENLELVQRALKAGNVGAPAVTTARDNLLNVRRDYLDALRSLVEAGTTLERATGGLIALGPRPGTTAATEQETESHAR</sequence>
<dbReference type="PANTHER" id="PTHR30203:SF24">
    <property type="entry name" value="BLR4935 PROTEIN"/>
    <property type="match status" value="1"/>
</dbReference>
<dbReference type="SUPFAM" id="SSF56954">
    <property type="entry name" value="Outer membrane efflux proteins (OEP)"/>
    <property type="match status" value="1"/>
</dbReference>
<dbReference type="InterPro" id="IPR003423">
    <property type="entry name" value="OMP_efflux"/>
</dbReference>
<keyword evidence="5" id="KW-1185">Reference proteome</keyword>
<comment type="similarity">
    <text evidence="1">Belongs to the outer membrane factor (OMF) (TC 1.B.17) family.</text>
</comment>
<accession>A0ABV4TSL6</accession>
<feature type="region of interest" description="Disordered" evidence="2">
    <location>
        <begin position="415"/>
        <end position="438"/>
    </location>
</feature>
<evidence type="ECO:0000313" key="5">
    <source>
        <dbReference type="Proteomes" id="UP001575181"/>
    </source>
</evidence>
<feature type="chain" id="PRO_5047498552" evidence="3">
    <location>
        <begin position="25"/>
        <end position="438"/>
    </location>
</feature>
<dbReference type="RefSeq" id="WP_373655056.1">
    <property type="nucleotide sequence ID" value="NZ_JBGUAW010000003.1"/>
</dbReference>
<name>A0ABV4TSL6_9GAMM</name>
<evidence type="ECO:0000256" key="2">
    <source>
        <dbReference type="SAM" id="MobiDB-lite"/>
    </source>
</evidence>
<feature type="signal peptide" evidence="3">
    <location>
        <begin position="1"/>
        <end position="24"/>
    </location>
</feature>
<proteinExistence type="inferred from homology"/>
<dbReference type="Gene3D" id="1.20.1600.10">
    <property type="entry name" value="Outer membrane efflux proteins (OEP)"/>
    <property type="match status" value="1"/>
</dbReference>
<dbReference type="EMBL" id="JBGUAW010000003">
    <property type="protein sequence ID" value="MFA9460272.1"/>
    <property type="molecule type" value="Genomic_DNA"/>
</dbReference>
<evidence type="ECO:0000313" key="4">
    <source>
        <dbReference type="EMBL" id="MFA9460272.1"/>
    </source>
</evidence>
<evidence type="ECO:0000256" key="1">
    <source>
        <dbReference type="ARBA" id="ARBA00007613"/>
    </source>
</evidence>